<proteinExistence type="inferred from homology"/>
<dbReference type="PANTHER" id="PTHR46159:SF6">
    <property type="entry name" value="OS12G0605300 PROTEIN"/>
    <property type="match status" value="1"/>
</dbReference>
<dbReference type="GO" id="GO:0005634">
    <property type="term" value="C:nucleus"/>
    <property type="evidence" value="ECO:0007669"/>
    <property type="project" value="UniProtKB-SubCell"/>
</dbReference>
<keyword evidence="3" id="KW-0539">Nucleus</keyword>
<keyword evidence="6" id="KW-1185">Reference proteome</keyword>
<feature type="domain" description="CRC" evidence="4">
    <location>
        <begin position="136"/>
        <end position="322"/>
    </location>
</feature>
<sequence length="512" mass="57943">MLRIWSFYLLMRFEAESAIKSNSRNACNDEGVSRSEVPTAEVNNPLPCNEANQFLAKVNEDKIEGDQAVAKTSEAVSFHYCTKLSESESLKPVELIPCDKRNYSTGNRHINEELRHPSPKQQRQVLEKLHVEDNEDCKPCDCNKTKCVGYCNCFSAGKYCVENCSCEECFNRPEYGNIVIGSKQLIEFRDPHAFDPKIIQHETEASAERSMDGIVSSSGRLKRLCNSTKSRCLKEYCERYLVELLEDKGSNRSIDEELRQSSPKQIRQEYKRLEELDAEDNVDCKHCKCKKFRCLKFACDCFAAGVDCTEACACEECFNRPESDDIINVARQEIEFLNRHPCATEPARPTHCSTLHATETSTERSMVGLLEDKGSNSNISGDLQQSRPKQIRQVLEELDVEDNDDSRRCHCTKTKCLKLDCDCFASGVHCAEACACQECFNRHEHDDKITDTRQQIESGKHEFAPKILQHASETSTKRSTVGVGCSDACGCYGCENKHGQHSWKKGIVELIP</sequence>
<organism evidence="5 6">
    <name type="scientific">Lithospermum erythrorhizon</name>
    <name type="common">Purple gromwell</name>
    <name type="synonym">Lithospermum officinale var. erythrorhizon</name>
    <dbReference type="NCBI Taxonomy" id="34254"/>
    <lineage>
        <taxon>Eukaryota</taxon>
        <taxon>Viridiplantae</taxon>
        <taxon>Streptophyta</taxon>
        <taxon>Embryophyta</taxon>
        <taxon>Tracheophyta</taxon>
        <taxon>Spermatophyta</taxon>
        <taxon>Magnoliopsida</taxon>
        <taxon>eudicotyledons</taxon>
        <taxon>Gunneridae</taxon>
        <taxon>Pentapetalae</taxon>
        <taxon>asterids</taxon>
        <taxon>lamiids</taxon>
        <taxon>Boraginales</taxon>
        <taxon>Boraginaceae</taxon>
        <taxon>Boraginoideae</taxon>
        <taxon>Lithospermeae</taxon>
        <taxon>Lithospermum</taxon>
    </lineage>
</organism>
<dbReference type="Pfam" id="PF03638">
    <property type="entry name" value="TCR"/>
    <property type="match status" value="3"/>
</dbReference>
<comment type="similarity">
    <text evidence="2">Belongs to the lin-54 family.</text>
</comment>
<feature type="domain" description="CRC" evidence="4">
    <location>
        <begin position="405"/>
        <end position="499"/>
    </location>
</feature>
<gene>
    <name evidence="5" type="ORF">LIER_10285</name>
</gene>
<reference evidence="5 6" key="1">
    <citation type="submission" date="2024-01" db="EMBL/GenBank/DDBJ databases">
        <title>The complete chloroplast genome sequence of Lithospermum erythrorhizon: insights into the phylogenetic relationship among Boraginaceae species and the maternal lineages of purple gromwells.</title>
        <authorList>
            <person name="Okada T."/>
            <person name="Watanabe K."/>
        </authorList>
    </citation>
    <scope>NUCLEOTIDE SEQUENCE [LARGE SCALE GENOMIC DNA]</scope>
</reference>
<evidence type="ECO:0000256" key="1">
    <source>
        <dbReference type="ARBA" id="ARBA00004123"/>
    </source>
</evidence>
<dbReference type="EMBL" id="BAABME010001816">
    <property type="protein sequence ID" value="GAA0151595.1"/>
    <property type="molecule type" value="Genomic_DNA"/>
</dbReference>
<dbReference type="PROSITE" id="PS51634">
    <property type="entry name" value="CRC"/>
    <property type="match status" value="2"/>
</dbReference>
<dbReference type="InterPro" id="IPR044522">
    <property type="entry name" value="TSO1-like"/>
</dbReference>
<evidence type="ECO:0000256" key="3">
    <source>
        <dbReference type="ARBA" id="ARBA00023242"/>
    </source>
</evidence>
<dbReference type="InterPro" id="IPR033467">
    <property type="entry name" value="Tesmin/TSO1-like_CXC"/>
</dbReference>
<evidence type="ECO:0000259" key="4">
    <source>
        <dbReference type="PROSITE" id="PS51634"/>
    </source>
</evidence>
<comment type="subcellular location">
    <subcellularLocation>
        <location evidence="1">Nucleus</location>
    </subcellularLocation>
</comment>
<evidence type="ECO:0000313" key="6">
    <source>
        <dbReference type="Proteomes" id="UP001454036"/>
    </source>
</evidence>
<protein>
    <recommendedName>
        <fullName evidence="4">CRC domain-containing protein</fullName>
    </recommendedName>
</protein>
<comment type="caution">
    <text evidence="5">The sequence shown here is derived from an EMBL/GenBank/DDBJ whole genome shotgun (WGS) entry which is preliminary data.</text>
</comment>
<dbReference type="GO" id="GO:0003700">
    <property type="term" value="F:DNA-binding transcription factor activity"/>
    <property type="evidence" value="ECO:0007669"/>
    <property type="project" value="InterPro"/>
</dbReference>
<dbReference type="AlphaFoldDB" id="A0AAV3PMQ8"/>
<evidence type="ECO:0000256" key="2">
    <source>
        <dbReference type="ARBA" id="ARBA00007267"/>
    </source>
</evidence>
<dbReference type="SMART" id="SM01114">
    <property type="entry name" value="CXC"/>
    <property type="match status" value="3"/>
</dbReference>
<accession>A0AAV3PMQ8</accession>
<evidence type="ECO:0000313" key="5">
    <source>
        <dbReference type="EMBL" id="GAA0151595.1"/>
    </source>
</evidence>
<name>A0AAV3PMQ8_LITER</name>
<dbReference type="Proteomes" id="UP001454036">
    <property type="component" value="Unassembled WGS sequence"/>
</dbReference>
<dbReference type="InterPro" id="IPR005172">
    <property type="entry name" value="CRC"/>
</dbReference>
<dbReference type="PANTHER" id="PTHR46159">
    <property type="entry name" value="PROTEIN TESMIN/TSO1-LIKE CXC 2"/>
    <property type="match status" value="1"/>
</dbReference>